<keyword evidence="4" id="KW-0206">Cytoskeleton</keyword>
<dbReference type="GO" id="GO:0031097">
    <property type="term" value="C:medial cortex"/>
    <property type="evidence" value="ECO:0007669"/>
    <property type="project" value="TreeGrafter"/>
</dbReference>
<feature type="compositionally biased region" description="Polar residues" evidence="7">
    <location>
        <begin position="437"/>
        <end position="451"/>
    </location>
</feature>
<dbReference type="STRING" id="1314771.A0A197JDH5"/>
<dbReference type="SUPFAM" id="SSF50044">
    <property type="entry name" value="SH3-domain"/>
    <property type="match status" value="1"/>
</dbReference>
<dbReference type="GO" id="GO:0015629">
    <property type="term" value="C:actin cytoskeleton"/>
    <property type="evidence" value="ECO:0007669"/>
    <property type="project" value="TreeGrafter"/>
</dbReference>
<dbReference type="SMART" id="SM00721">
    <property type="entry name" value="BAR"/>
    <property type="match status" value="1"/>
</dbReference>
<protein>
    <submittedName>
        <fullName evidence="10">BAR-domain-containing protein</fullName>
    </submittedName>
</protein>
<dbReference type="SUPFAM" id="SSF103657">
    <property type="entry name" value="BAR/IMD domain-like"/>
    <property type="match status" value="1"/>
</dbReference>
<sequence>MIKNIGKFKQWTGEKIGKAQKTRMDEDFNGFQTETEAQGVALDKLHESSHAYLKAMSKRVEGDDKFKGLAIETFGISMSAQSYTLPEGSSYRDALHQMGDAHQSIGAAQGELISRLGSSYIECLERAQAQMKEYHAMQKKLHSRRLDYDAKLAKVQKAKKEKPEWEEEMQAAKAKYEETRECVLGIMSAISESQDENVISLKAYYDAQLAYARRMVEILEAVPESTFAVSPSASHPRHERRIYRQSSFDPEEDRSNHSDDHSSIHSVPTPTTATTTTGRHHQLFRAPSVSDVRQQNTINSNQHAGSSADLSRSMSHLAPNGTPGRKNSTGMSKANGYLAGSASAPAPPPVASAPALPVREKAYKQVRALYNFDATAEGELSLRKGDIVRIIEEIDEGWWEGELVDASGGRYEGMFPSNYVEEIEQPPSAERPPLPQRQGSVHSRSDSNQYNDVDEQEYYARATVAAESSPQYEESEPEPEPVQVQVPSARRAPPPPMVRQQSFTVPLARATPPPSRPASGMATSSKAVGSRMAPPPPPTRRVGGAADTTTTRPPSGLNVMTTPPTGSAATMTGYSNSNNNNNSNRVSPMPATANGHGHGYGYGYGQGQGQGQGGYLPRECLGQKQASVSSMGVCRECQCDEFTANVFKPGSCTNAG</sequence>
<dbReference type="PROSITE" id="PS50002">
    <property type="entry name" value="SH3"/>
    <property type="match status" value="1"/>
</dbReference>
<feature type="coiled-coil region" evidence="6">
    <location>
        <begin position="124"/>
        <end position="182"/>
    </location>
</feature>
<dbReference type="PANTHER" id="PTHR47174:SF3">
    <property type="entry name" value="BRIDGING INTEGRATOR 3"/>
    <property type="match status" value="1"/>
</dbReference>
<feature type="domain" description="BAR" evidence="9">
    <location>
        <begin position="13"/>
        <end position="235"/>
    </location>
</feature>
<evidence type="ECO:0000259" key="9">
    <source>
        <dbReference type="PROSITE" id="PS51021"/>
    </source>
</evidence>
<proteinExistence type="predicted"/>
<dbReference type="Pfam" id="PF03114">
    <property type="entry name" value="BAR"/>
    <property type="match status" value="1"/>
</dbReference>
<evidence type="ECO:0000256" key="5">
    <source>
        <dbReference type="PROSITE-ProRule" id="PRU00192"/>
    </source>
</evidence>
<dbReference type="InterPro" id="IPR001452">
    <property type="entry name" value="SH3_domain"/>
</dbReference>
<evidence type="ECO:0000256" key="1">
    <source>
        <dbReference type="ARBA" id="ARBA00004245"/>
    </source>
</evidence>
<dbReference type="InterPro" id="IPR004148">
    <property type="entry name" value="BAR_dom"/>
</dbReference>
<keyword evidence="11" id="KW-1185">Reference proteome</keyword>
<feature type="region of interest" description="Disordered" evidence="7">
    <location>
        <begin position="465"/>
        <end position="561"/>
    </location>
</feature>
<evidence type="ECO:0000259" key="8">
    <source>
        <dbReference type="PROSITE" id="PS50002"/>
    </source>
</evidence>
<evidence type="ECO:0000256" key="2">
    <source>
        <dbReference type="ARBA" id="ARBA00022443"/>
    </source>
</evidence>
<keyword evidence="6" id="KW-0175">Coiled coil</keyword>
<name>A0A197JDH5_9FUNG</name>
<dbReference type="OrthoDB" id="14167at2759"/>
<dbReference type="PRINTS" id="PR00452">
    <property type="entry name" value="SH3DOMAIN"/>
</dbReference>
<evidence type="ECO:0000256" key="6">
    <source>
        <dbReference type="SAM" id="Coils"/>
    </source>
</evidence>
<comment type="subcellular location">
    <subcellularLocation>
        <location evidence="1">Cytoplasm</location>
        <location evidence="1">Cytoskeleton</location>
    </subcellularLocation>
</comment>
<feature type="region of interest" description="Disordered" evidence="7">
    <location>
        <begin position="300"/>
        <end position="333"/>
    </location>
</feature>
<feature type="compositionally biased region" description="Basic and acidic residues" evidence="7">
    <location>
        <begin position="253"/>
        <end position="263"/>
    </location>
</feature>
<evidence type="ECO:0000256" key="7">
    <source>
        <dbReference type="SAM" id="MobiDB-lite"/>
    </source>
</evidence>
<dbReference type="Proteomes" id="UP000078512">
    <property type="component" value="Unassembled WGS sequence"/>
</dbReference>
<reference evidence="10 11" key="1">
    <citation type="submission" date="2016-05" db="EMBL/GenBank/DDBJ databases">
        <title>Genome sequencing reveals origins of a unique bacterial endosymbiosis in the earliest lineages of terrestrial Fungi.</title>
        <authorList>
            <consortium name="DOE Joint Genome Institute"/>
            <person name="Uehling J."/>
            <person name="Gryganskyi A."/>
            <person name="Hameed K."/>
            <person name="Tschaplinski T."/>
            <person name="Misztal P."/>
            <person name="Wu S."/>
            <person name="Desiro A."/>
            <person name="Vande Pol N."/>
            <person name="Du Z.-Y."/>
            <person name="Zienkiewicz A."/>
            <person name="Zienkiewicz K."/>
            <person name="Morin E."/>
            <person name="Tisserant E."/>
            <person name="Splivallo R."/>
            <person name="Hainaut M."/>
            <person name="Henrissat B."/>
            <person name="Ohm R."/>
            <person name="Kuo A."/>
            <person name="Yan J."/>
            <person name="Lipzen A."/>
            <person name="Nolan M."/>
            <person name="Labutti K."/>
            <person name="Barry K."/>
            <person name="Goldstein A."/>
            <person name="Labbe J."/>
            <person name="Schadt C."/>
            <person name="Tuskan G."/>
            <person name="Grigoriev I."/>
            <person name="Martin F."/>
            <person name="Vilgalys R."/>
            <person name="Bonito G."/>
        </authorList>
    </citation>
    <scope>NUCLEOTIDE SEQUENCE [LARGE SCALE GENOMIC DNA]</scope>
    <source>
        <strain evidence="10 11">AG-77</strain>
    </source>
</reference>
<evidence type="ECO:0000256" key="3">
    <source>
        <dbReference type="ARBA" id="ARBA00022490"/>
    </source>
</evidence>
<dbReference type="PROSITE" id="PS51021">
    <property type="entry name" value="BAR"/>
    <property type="match status" value="1"/>
</dbReference>
<dbReference type="GO" id="GO:0043332">
    <property type="term" value="C:mating projection tip"/>
    <property type="evidence" value="ECO:0007669"/>
    <property type="project" value="TreeGrafter"/>
</dbReference>
<dbReference type="Pfam" id="PF00018">
    <property type="entry name" value="SH3_1"/>
    <property type="match status" value="1"/>
</dbReference>
<dbReference type="GO" id="GO:0008289">
    <property type="term" value="F:lipid binding"/>
    <property type="evidence" value="ECO:0007669"/>
    <property type="project" value="TreeGrafter"/>
</dbReference>
<dbReference type="GO" id="GO:0006897">
    <property type="term" value="P:endocytosis"/>
    <property type="evidence" value="ECO:0007669"/>
    <property type="project" value="InterPro"/>
</dbReference>
<feature type="domain" description="SH3" evidence="8">
    <location>
        <begin position="361"/>
        <end position="425"/>
    </location>
</feature>
<dbReference type="InterPro" id="IPR036028">
    <property type="entry name" value="SH3-like_dom_sf"/>
</dbReference>
<dbReference type="PANTHER" id="PTHR47174">
    <property type="entry name" value="BRIDGING INTEGRATOR 3"/>
    <property type="match status" value="1"/>
</dbReference>
<dbReference type="Gene3D" id="1.20.1270.60">
    <property type="entry name" value="Arfaptin homology (AH) domain/BAR domain"/>
    <property type="match status" value="1"/>
</dbReference>
<dbReference type="AlphaFoldDB" id="A0A197JDH5"/>
<feature type="region of interest" description="Disordered" evidence="7">
    <location>
        <begin position="423"/>
        <end position="453"/>
    </location>
</feature>
<feature type="region of interest" description="Disordered" evidence="7">
    <location>
        <begin position="227"/>
        <end position="279"/>
    </location>
</feature>
<evidence type="ECO:0000256" key="4">
    <source>
        <dbReference type="ARBA" id="ARBA00023212"/>
    </source>
</evidence>
<dbReference type="SMART" id="SM00326">
    <property type="entry name" value="SH3"/>
    <property type="match status" value="1"/>
</dbReference>
<dbReference type="Gene3D" id="2.30.30.40">
    <property type="entry name" value="SH3 Domains"/>
    <property type="match status" value="1"/>
</dbReference>
<dbReference type="GO" id="GO:0051666">
    <property type="term" value="P:actin cortical patch localization"/>
    <property type="evidence" value="ECO:0007669"/>
    <property type="project" value="InterPro"/>
</dbReference>
<dbReference type="InterPro" id="IPR027267">
    <property type="entry name" value="AH/BAR_dom_sf"/>
</dbReference>
<organism evidence="10 11">
    <name type="scientific">Linnemannia elongata AG-77</name>
    <dbReference type="NCBI Taxonomy" id="1314771"/>
    <lineage>
        <taxon>Eukaryota</taxon>
        <taxon>Fungi</taxon>
        <taxon>Fungi incertae sedis</taxon>
        <taxon>Mucoromycota</taxon>
        <taxon>Mortierellomycotina</taxon>
        <taxon>Mortierellomycetes</taxon>
        <taxon>Mortierellales</taxon>
        <taxon>Mortierellaceae</taxon>
        <taxon>Linnemannia</taxon>
    </lineage>
</organism>
<keyword evidence="2 5" id="KW-0728">SH3 domain</keyword>
<gene>
    <name evidence="10" type="ORF">K457DRAFT_142938</name>
</gene>
<feature type="compositionally biased region" description="Polar residues" evidence="7">
    <location>
        <begin position="547"/>
        <end position="561"/>
    </location>
</feature>
<keyword evidence="3" id="KW-0963">Cytoplasm</keyword>
<evidence type="ECO:0000313" key="10">
    <source>
        <dbReference type="EMBL" id="OAQ23182.1"/>
    </source>
</evidence>
<dbReference type="CDD" id="cd00174">
    <property type="entry name" value="SH3"/>
    <property type="match status" value="1"/>
</dbReference>
<accession>A0A197JDH5</accession>
<dbReference type="FunFam" id="2.30.30.40:FF:000072">
    <property type="entry name" value="Unconventional Myosin IB"/>
    <property type="match status" value="1"/>
</dbReference>
<dbReference type="InterPro" id="IPR046982">
    <property type="entry name" value="BIN3/RVS161-like"/>
</dbReference>
<dbReference type="GO" id="GO:1990528">
    <property type="term" value="C:Rvs161p-Rvs167p complex"/>
    <property type="evidence" value="ECO:0007669"/>
    <property type="project" value="TreeGrafter"/>
</dbReference>
<dbReference type="GO" id="GO:0097320">
    <property type="term" value="P:plasma membrane tubulation"/>
    <property type="evidence" value="ECO:0007669"/>
    <property type="project" value="TreeGrafter"/>
</dbReference>
<dbReference type="EMBL" id="KV442127">
    <property type="protein sequence ID" value="OAQ23182.1"/>
    <property type="molecule type" value="Genomic_DNA"/>
</dbReference>
<evidence type="ECO:0000313" key="11">
    <source>
        <dbReference type="Proteomes" id="UP000078512"/>
    </source>
</evidence>
<feature type="compositionally biased region" description="Low complexity" evidence="7">
    <location>
        <begin position="264"/>
        <end position="277"/>
    </location>
</feature>
<feature type="compositionally biased region" description="Polar residues" evidence="7">
    <location>
        <begin position="300"/>
        <end position="314"/>
    </location>
</feature>